<keyword evidence="5" id="KW-0663">Pyridoxal phosphate</keyword>
<accession>S5TMB1</accession>
<dbReference type="InterPro" id="IPR015421">
    <property type="entry name" value="PyrdxlP-dep_Trfase_major"/>
</dbReference>
<dbReference type="InterPro" id="IPR015424">
    <property type="entry name" value="PyrdxlP-dep_Trfase"/>
</dbReference>
<sequence>MTELVEHSYPVELVPESSLHAVFRASRRWSDVHGREANALHVGEPAFGMPPSAVEAMCRALRDGRCVYTSAEGMPELREALVAKLTAQGLSTTPDRVFVTPGSCQGLTAVGAAVHTPGAAWLIPQVHWPIYRQQGVLNRYDVVGYPLGPGYALDVAAIARAATPATRVIVVNSPANPTGAVADPAALRDLLALANERDWIVVSDEAYADFVYEGTHLPMAALEADVEPHRRRVFSAFTFSKSHAMTGCRVGYVVAPNDAFAGLLRRVQEGSIIAPPTPAQIGALAALDDTAAVRANVAAVRTSRDAAMGELMAAGLIAAPPAGGWYALLDITSSGHAAAEFADRLLAEHGVAVAPASAFTIPGDQSTRGVVRISFAGDRTRLLEGTSALARACREWGGQT</sequence>
<evidence type="ECO:0000256" key="2">
    <source>
        <dbReference type="ARBA" id="ARBA00007441"/>
    </source>
</evidence>
<dbReference type="GO" id="GO:0004069">
    <property type="term" value="F:L-aspartate:2-oxoglutarate aminotransferase activity"/>
    <property type="evidence" value="ECO:0007669"/>
    <property type="project" value="UniProtKB-EC"/>
</dbReference>
<dbReference type="InterPro" id="IPR050596">
    <property type="entry name" value="AspAT/PAT-like"/>
</dbReference>
<keyword evidence="3 7" id="KW-0032">Aminotransferase</keyword>
<evidence type="ECO:0000256" key="3">
    <source>
        <dbReference type="ARBA" id="ARBA00022576"/>
    </source>
</evidence>
<reference evidence="7" key="1">
    <citation type="journal article" date="2013" name="Proc. Natl. Acad. Sci. U.S.A.">
        <title>Mapping gene clusters within arrayed metagenomic libraries to expand the structural diversity of biomedically relevant natural products.</title>
        <authorList>
            <person name="Owen J.G."/>
            <person name="Reddy B.V."/>
            <person name="Ternei M.A."/>
            <person name="Charlop-Powers Z."/>
            <person name="Calle P.Y."/>
            <person name="Kim J.H."/>
            <person name="Brady S.F."/>
        </authorList>
    </citation>
    <scope>NUCLEOTIDE SEQUENCE</scope>
</reference>
<evidence type="ECO:0000256" key="1">
    <source>
        <dbReference type="ARBA" id="ARBA00001933"/>
    </source>
</evidence>
<feature type="domain" description="Aminotransferase class I/classII large" evidence="6">
    <location>
        <begin position="40"/>
        <end position="381"/>
    </location>
</feature>
<dbReference type="SUPFAM" id="SSF53383">
    <property type="entry name" value="PLP-dependent transferases"/>
    <property type="match status" value="1"/>
</dbReference>
<dbReference type="AlphaFoldDB" id="S5TMB1"/>
<protein>
    <submittedName>
        <fullName evidence="7">Aspartate aminotransferase</fullName>
        <ecNumber evidence="7">2.6.1.1</ecNumber>
    </submittedName>
</protein>
<dbReference type="EC" id="2.6.1.1" evidence="7"/>
<name>S5TMB1_9BACT</name>
<dbReference type="PANTHER" id="PTHR46383">
    <property type="entry name" value="ASPARTATE AMINOTRANSFERASE"/>
    <property type="match status" value="1"/>
</dbReference>
<dbReference type="Pfam" id="PF00155">
    <property type="entry name" value="Aminotran_1_2"/>
    <property type="match status" value="1"/>
</dbReference>
<dbReference type="GO" id="GO:0030170">
    <property type="term" value="F:pyridoxal phosphate binding"/>
    <property type="evidence" value="ECO:0007669"/>
    <property type="project" value="InterPro"/>
</dbReference>
<evidence type="ECO:0000259" key="6">
    <source>
        <dbReference type="Pfam" id="PF00155"/>
    </source>
</evidence>
<dbReference type="EMBL" id="KF264546">
    <property type="protein sequence ID" value="AGS49503.1"/>
    <property type="molecule type" value="Genomic_DNA"/>
</dbReference>
<dbReference type="Gene3D" id="3.40.640.10">
    <property type="entry name" value="Type I PLP-dependent aspartate aminotransferase-like (Major domain)"/>
    <property type="match status" value="1"/>
</dbReference>
<proteinExistence type="inferred from homology"/>
<evidence type="ECO:0000256" key="4">
    <source>
        <dbReference type="ARBA" id="ARBA00022679"/>
    </source>
</evidence>
<keyword evidence="4 7" id="KW-0808">Transferase</keyword>
<dbReference type="GO" id="GO:0006520">
    <property type="term" value="P:amino acid metabolic process"/>
    <property type="evidence" value="ECO:0007669"/>
    <property type="project" value="InterPro"/>
</dbReference>
<dbReference type="CDD" id="cd00609">
    <property type="entry name" value="AAT_like"/>
    <property type="match status" value="1"/>
</dbReference>
<evidence type="ECO:0000313" key="7">
    <source>
        <dbReference type="EMBL" id="AGS49503.1"/>
    </source>
</evidence>
<dbReference type="InterPro" id="IPR004839">
    <property type="entry name" value="Aminotransferase_I/II_large"/>
</dbReference>
<comment type="cofactor">
    <cofactor evidence="1">
        <name>pyridoxal 5'-phosphate</name>
        <dbReference type="ChEBI" id="CHEBI:597326"/>
    </cofactor>
</comment>
<evidence type="ECO:0000256" key="5">
    <source>
        <dbReference type="ARBA" id="ARBA00022898"/>
    </source>
</evidence>
<comment type="similarity">
    <text evidence="2">Belongs to the class-I pyridoxal-phosphate-dependent aminotransferase family.</text>
</comment>
<organism evidence="7">
    <name type="scientific">uncultured bacterium esnapd7</name>
    <dbReference type="NCBI Taxonomy" id="1366614"/>
    <lineage>
        <taxon>Bacteria</taxon>
        <taxon>environmental samples</taxon>
    </lineage>
</organism>